<evidence type="ECO:0000256" key="3">
    <source>
        <dbReference type="ARBA" id="ARBA00012922"/>
    </source>
</evidence>
<organism evidence="5 6">
    <name type="scientific">Nocardia fusca</name>
    <dbReference type="NCBI Taxonomy" id="941183"/>
    <lineage>
        <taxon>Bacteria</taxon>
        <taxon>Bacillati</taxon>
        <taxon>Actinomycetota</taxon>
        <taxon>Actinomycetes</taxon>
        <taxon>Mycobacteriales</taxon>
        <taxon>Nocardiaceae</taxon>
        <taxon>Nocardia</taxon>
    </lineage>
</organism>
<comment type="caution">
    <text evidence="5">The sequence shown here is derived from an EMBL/GenBank/DDBJ whole genome shotgun (WGS) entry which is preliminary data.</text>
</comment>
<keyword evidence="5" id="KW-0378">Hydrolase</keyword>
<dbReference type="InterPro" id="IPR023631">
    <property type="entry name" value="Amidase_dom"/>
</dbReference>
<dbReference type="InterPro" id="IPR000120">
    <property type="entry name" value="Amidase"/>
</dbReference>
<dbReference type="EC" id="3.5.1.4" evidence="3"/>
<dbReference type="GO" id="GO:0004040">
    <property type="term" value="F:amidase activity"/>
    <property type="evidence" value="ECO:0007669"/>
    <property type="project" value="UniProtKB-EC"/>
</dbReference>
<evidence type="ECO:0000256" key="2">
    <source>
        <dbReference type="ARBA" id="ARBA00009199"/>
    </source>
</evidence>
<comment type="similarity">
    <text evidence="2">Belongs to the amidase family.</text>
</comment>
<dbReference type="InterPro" id="IPR020556">
    <property type="entry name" value="Amidase_CS"/>
</dbReference>
<dbReference type="SUPFAM" id="SSF75304">
    <property type="entry name" value="Amidase signature (AS) enzymes"/>
    <property type="match status" value="1"/>
</dbReference>
<sequence length="471" mass="49082">MTDRVHAFTDDALGEHDAVALAALVRAGATSPEELARAALARADVVNPRLNAIAYRCPEPRPAAPAGDGVWYGVPAFVKDNADVAGLPSCHGSAAVTAHPAGKHDRFTAQLLSTGVTVLGKTTMPEFGFTSTTEFEHSDPTRNPWHTGYTVGGSSGGSAALVAAGVVPVAHGNDGGGSLRIPAACAGLVSLKPSRFRHLDNAQARQLPIKLVSEGVLSRSVRDQAAYHAAVEAYWRNPKLPPIGTVEGPATRKLRIGLLTTACNGLEPDAETLAAVTATAGVLESAGHTLEPMPSPVSAELVADFLQYWGFLAQMSGVTGKLSHGRSFDAARLETFTKGLAAAFRRRLFATPGALYRLNRARADYDAVLTRYDAILSPVLTHTTPEIGYLNPGVPFAESIERVTNFVGYTPINNVTGSPSLAVPAGLTAAGLPVGVMLSGPYGGERTLLELGFLLEAQAPFPRIAAAATGS</sequence>
<dbReference type="EMBL" id="JBFAIH010000011">
    <property type="protein sequence ID" value="MEV0364817.1"/>
    <property type="molecule type" value="Genomic_DNA"/>
</dbReference>
<reference evidence="5 6" key="1">
    <citation type="submission" date="2024-06" db="EMBL/GenBank/DDBJ databases">
        <title>The Natural Products Discovery Center: Release of the First 8490 Sequenced Strains for Exploring Actinobacteria Biosynthetic Diversity.</title>
        <authorList>
            <person name="Kalkreuter E."/>
            <person name="Kautsar S.A."/>
            <person name="Yang D."/>
            <person name="Bader C.D."/>
            <person name="Teijaro C.N."/>
            <person name="Fluegel L."/>
            <person name="Davis C.M."/>
            <person name="Simpson J.R."/>
            <person name="Lauterbach L."/>
            <person name="Steele A.D."/>
            <person name="Gui C."/>
            <person name="Meng S."/>
            <person name="Li G."/>
            <person name="Viehrig K."/>
            <person name="Ye F."/>
            <person name="Su P."/>
            <person name="Kiefer A.F."/>
            <person name="Nichols A."/>
            <person name="Cepeda A.J."/>
            <person name="Yan W."/>
            <person name="Fan B."/>
            <person name="Jiang Y."/>
            <person name="Adhikari A."/>
            <person name="Zheng C.-J."/>
            <person name="Schuster L."/>
            <person name="Cowan T.M."/>
            <person name="Smanski M.J."/>
            <person name="Chevrette M.G."/>
            <person name="De Carvalho L.P.S."/>
            <person name="Shen B."/>
        </authorList>
    </citation>
    <scope>NUCLEOTIDE SEQUENCE [LARGE SCALE GENOMIC DNA]</scope>
    <source>
        <strain evidence="5 6">NPDC050671</strain>
    </source>
</reference>
<dbReference type="PROSITE" id="PS00571">
    <property type="entry name" value="AMIDASES"/>
    <property type="match status" value="1"/>
</dbReference>
<dbReference type="Pfam" id="PF01425">
    <property type="entry name" value="Amidase"/>
    <property type="match status" value="1"/>
</dbReference>
<dbReference type="InterPro" id="IPR036928">
    <property type="entry name" value="AS_sf"/>
</dbReference>
<dbReference type="PANTHER" id="PTHR11895:SF7">
    <property type="entry name" value="GLUTAMYL-TRNA(GLN) AMIDOTRANSFERASE SUBUNIT A, MITOCHONDRIAL"/>
    <property type="match status" value="1"/>
</dbReference>
<evidence type="ECO:0000256" key="1">
    <source>
        <dbReference type="ARBA" id="ARBA00001311"/>
    </source>
</evidence>
<gene>
    <name evidence="5" type="ORF">AB0H72_19170</name>
</gene>
<dbReference type="NCBIfam" id="NF005899">
    <property type="entry name" value="PRK07869.1"/>
    <property type="match status" value="1"/>
</dbReference>
<comment type="catalytic activity">
    <reaction evidence="1">
        <text>a monocarboxylic acid amide + H2O = a monocarboxylate + NH4(+)</text>
        <dbReference type="Rhea" id="RHEA:12020"/>
        <dbReference type="ChEBI" id="CHEBI:15377"/>
        <dbReference type="ChEBI" id="CHEBI:28938"/>
        <dbReference type="ChEBI" id="CHEBI:35757"/>
        <dbReference type="ChEBI" id="CHEBI:83628"/>
        <dbReference type="EC" id="3.5.1.4"/>
    </reaction>
</comment>
<proteinExistence type="inferred from homology"/>
<protein>
    <recommendedName>
        <fullName evidence="3">amidase</fullName>
        <ecNumber evidence="3">3.5.1.4</ecNumber>
    </recommendedName>
</protein>
<dbReference type="Proteomes" id="UP001551658">
    <property type="component" value="Unassembled WGS sequence"/>
</dbReference>
<evidence type="ECO:0000259" key="4">
    <source>
        <dbReference type="Pfam" id="PF01425"/>
    </source>
</evidence>
<evidence type="ECO:0000313" key="6">
    <source>
        <dbReference type="Proteomes" id="UP001551658"/>
    </source>
</evidence>
<dbReference type="RefSeq" id="WP_357980374.1">
    <property type="nucleotide sequence ID" value="NZ_JBFAIH010000011.1"/>
</dbReference>
<dbReference type="Gene3D" id="3.90.1300.10">
    <property type="entry name" value="Amidase signature (AS) domain"/>
    <property type="match status" value="1"/>
</dbReference>
<name>A0ABV3FAT0_9NOCA</name>
<evidence type="ECO:0000313" key="5">
    <source>
        <dbReference type="EMBL" id="MEV0364817.1"/>
    </source>
</evidence>
<dbReference type="PANTHER" id="PTHR11895">
    <property type="entry name" value="TRANSAMIDASE"/>
    <property type="match status" value="1"/>
</dbReference>
<keyword evidence="6" id="KW-1185">Reference proteome</keyword>
<accession>A0ABV3FAT0</accession>
<feature type="domain" description="Amidase" evidence="4">
    <location>
        <begin position="34"/>
        <end position="449"/>
    </location>
</feature>